<gene>
    <name evidence="1" type="ORF">CCMSSC00406_0008056</name>
</gene>
<name>A0ACB7IW48_PLECO</name>
<accession>A0ACB7IW48</accession>
<evidence type="ECO:0000313" key="1">
    <source>
        <dbReference type="EMBL" id="KAG9222071.1"/>
    </source>
</evidence>
<keyword evidence="2" id="KW-1185">Reference proteome</keyword>
<comment type="caution">
    <text evidence="1">The sequence shown here is derived from an EMBL/GenBank/DDBJ whole genome shotgun (WGS) entry which is preliminary data.</text>
</comment>
<sequence length="275" mass="32282">MHGELKNVYRRRTNFRNVAPQILTDNHHRQIVAQIRDKIAEQELAWKYFIDMSEADVADEVTGLEASSILHISIGSKQRPTAFIELETEHSNDVMFHRFWIRLGDFLNNNLGIRGQQYIQLDSHAMVTEFWLLRAHYESMVDWRQATDLLRCNPDFYNHPRYDHIVIQSDVATQLGNVIIAKLAFIFRVKFNNKAYDLALVRPLDKRVWQTPKDKDLWFTRLRAQTPKEGRFIFLQSIIRGALVVEDFSVDDEYLLVDTIDADMFLRILGWSGQS</sequence>
<evidence type="ECO:0000313" key="2">
    <source>
        <dbReference type="Proteomes" id="UP000824881"/>
    </source>
</evidence>
<organism evidence="1 2">
    <name type="scientific">Pleurotus cornucopiae</name>
    <name type="common">Cornucopia mushroom</name>
    <dbReference type="NCBI Taxonomy" id="5321"/>
    <lineage>
        <taxon>Eukaryota</taxon>
        <taxon>Fungi</taxon>
        <taxon>Dikarya</taxon>
        <taxon>Basidiomycota</taxon>
        <taxon>Agaricomycotina</taxon>
        <taxon>Agaricomycetes</taxon>
        <taxon>Agaricomycetidae</taxon>
        <taxon>Agaricales</taxon>
        <taxon>Pleurotineae</taxon>
        <taxon>Pleurotaceae</taxon>
        <taxon>Pleurotus</taxon>
    </lineage>
</organism>
<proteinExistence type="predicted"/>
<protein>
    <submittedName>
        <fullName evidence="1">Uncharacterized protein</fullName>
    </submittedName>
</protein>
<dbReference type="Proteomes" id="UP000824881">
    <property type="component" value="Unassembled WGS sequence"/>
</dbReference>
<reference evidence="1 2" key="1">
    <citation type="journal article" date="2021" name="Appl. Environ. Microbiol.">
        <title>Genetic linkage and physical mapping for an oyster mushroom Pleurotus cornucopiae and QTL analysis for the trait cap color.</title>
        <authorList>
            <person name="Zhang Y."/>
            <person name="Gao W."/>
            <person name="Sonnenberg A."/>
            <person name="Chen Q."/>
            <person name="Zhang J."/>
            <person name="Huang C."/>
        </authorList>
    </citation>
    <scope>NUCLEOTIDE SEQUENCE [LARGE SCALE GENOMIC DNA]</scope>
    <source>
        <strain evidence="1">CCMSSC00406</strain>
    </source>
</reference>
<dbReference type="EMBL" id="WQMT02000005">
    <property type="protein sequence ID" value="KAG9222071.1"/>
    <property type="molecule type" value="Genomic_DNA"/>
</dbReference>